<evidence type="ECO:0000313" key="17">
    <source>
        <dbReference type="EMBL" id="AFN80564.1"/>
    </source>
</evidence>
<evidence type="ECO:0000256" key="15">
    <source>
        <dbReference type="RuleBase" id="RU363025"/>
    </source>
</evidence>
<dbReference type="GO" id="GO:0039615">
    <property type="term" value="C:T=1 icosahedral viral capsid"/>
    <property type="evidence" value="ECO:0007669"/>
    <property type="project" value="UniProtKB-KW"/>
</dbReference>
<dbReference type="InterPro" id="IPR000143">
    <property type="entry name" value="Gemcoat_MSV"/>
</dbReference>
<comment type="function">
    <text evidence="15">Encapsidates the viral genome into characteristic twinned ('geminate') particles. Plays a role in protection of the genome from degradation, virus acquisition and transmission by insect vectors, infectivity, and systemic movement. The CP of monopartite geminiviruses is absolutely essential for virus movement.</text>
</comment>
<evidence type="ECO:0000256" key="3">
    <source>
        <dbReference type="ARBA" id="ARBA00005468"/>
    </source>
</evidence>
<evidence type="ECO:0000256" key="6">
    <source>
        <dbReference type="ARBA" id="ARBA00022524"/>
    </source>
</evidence>
<dbReference type="PRINTS" id="PR00223">
    <property type="entry name" value="GEMCOATARBR1"/>
</dbReference>
<protein>
    <recommendedName>
        <fullName evidence="4 15">Capsid protein</fullName>
    </recommendedName>
    <alternativeName>
        <fullName evidence="13 15">Coat protein</fullName>
    </alternativeName>
</protein>
<keyword evidence="8 15" id="KW-1048">Host nucleus</keyword>
<keyword evidence="5 15" id="KW-1140">T=1 icosahedral capsid protein</keyword>
<comment type="function">
    <text evidence="15">Binds the genomic viral ssDNA and shuttles it into and out of the cell nucleus.</text>
</comment>
<dbReference type="GO" id="GO:0003677">
    <property type="term" value="F:DNA binding"/>
    <property type="evidence" value="ECO:0007669"/>
    <property type="project" value="UniProtKB-KW"/>
</dbReference>
<keyword evidence="10 15" id="KW-0238">DNA-binding</keyword>
<evidence type="ECO:0000256" key="10">
    <source>
        <dbReference type="ARBA" id="ARBA00023125"/>
    </source>
</evidence>
<dbReference type="EMBL" id="JQ948090">
    <property type="protein sequence ID" value="AFN80568.1"/>
    <property type="molecule type" value="Genomic_DNA"/>
</dbReference>
<evidence type="ECO:0000313" key="20">
    <source>
        <dbReference type="Proteomes" id="UP000232543"/>
    </source>
</evidence>
<accession>J7FGE2</accession>
<dbReference type="GO" id="GO:0075732">
    <property type="term" value="P:viral penetration into host nucleus"/>
    <property type="evidence" value="ECO:0007669"/>
    <property type="project" value="UniProtKB-KW"/>
</dbReference>
<evidence type="ECO:0000256" key="9">
    <source>
        <dbReference type="ARBA" id="ARBA00022844"/>
    </source>
</evidence>
<feature type="compositionally biased region" description="Basic residues" evidence="16">
    <location>
        <begin position="1"/>
        <end position="23"/>
    </location>
</feature>
<dbReference type="EMBL" id="JQ948091">
    <property type="protein sequence ID" value="AFN80572.1"/>
    <property type="molecule type" value="Genomic_DNA"/>
</dbReference>
<dbReference type="GO" id="GO:0043657">
    <property type="term" value="C:host cell"/>
    <property type="evidence" value="ECO:0007669"/>
    <property type="project" value="GOC"/>
</dbReference>
<evidence type="ECO:0000256" key="2">
    <source>
        <dbReference type="ARBA" id="ARBA00004328"/>
    </source>
</evidence>
<dbReference type="GO" id="GO:0005198">
    <property type="term" value="F:structural molecule activity"/>
    <property type="evidence" value="ECO:0007669"/>
    <property type="project" value="InterPro"/>
</dbReference>
<organism evidence="19 20">
    <name type="scientific">Digitaria ciliaris striate mosaic virus</name>
    <dbReference type="NCBI Taxonomy" id="1196237"/>
    <lineage>
        <taxon>Viruses</taxon>
        <taxon>Monodnaviria</taxon>
        <taxon>Shotokuvirae</taxon>
        <taxon>Cressdnaviricota</taxon>
        <taxon>Repensiviricetes</taxon>
        <taxon>Geplafuvirales</taxon>
        <taxon>Geminiviridae</taxon>
        <taxon>Mastrevirus</taxon>
        <taxon>Mastrevirus ciliaris</taxon>
    </lineage>
</organism>
<comment type="subunit">
    <text evidence="14 15">Homomultimer. Interacts with the movement protein. Binds to single-stranded and double-stranded viral DNA.</text>
</comment>
<evidence type="ECO:0000256" key="1">
    <source>
        <dbReference type="ARBA" id="ARBA00004147"/>
    </source>
</evidence>
<dbReference type="Pfam" id="PF00844">
    <property type="entry name" value="Gemini_coat"/>
    <property type="match status" value="1"/>
</dbReference>
<proteinExistence type="inferred from homology"/>
<comment type="function">
    <text evidence="12">Encapsidates the viral genome into characteristic twinned ('geminate') particles. Binds the genomic viral ssDNA and shuttles it into and out of the cell nucleus. Plays a role in protection of the genome from degradation, virus acquisition and transmission by insect vectors, infectivity, and systemic movement. The CP of monopartite geminiviruses is absolutely essential for virus movement.</text>
</comment>
<feature type="region of interest" description="Disordered" evidence="16">
    <location>
        <begin position="1"/>
        <end position="34"/>
    </location>
</feature>
<dbReference type="Proteomes" id="UP000232543">
    <property type="component" value="Segment"/>
</dbReference>
<dbReference type="EMBL" id="JQ948089">
    <property type="protein sequence ID" value="AFN80564.1"/>
    <property type="molecule type" value="Genomic_DNA"/>
</dbReference>
<dbReference type="GO" id="GO:0042025">
    <property type="term" value="C:host cell nucleus"/>
    <property type="evidence" value="ECO:0007669"/>
    <property type="project" value="UniProtKB-SubCell"/>
</dbReference>
<evidence type="ECO:0000256" key="14">
    <source>
        <dbReference type="ARBA" id="ARBA00046791"/>
    </source>
</evidence>
<evidence type="ECO:0000256" key="16">
    <source>
        <dbReference type="SAM" id="MobiDB-lite"/>
    </source>
</evidence>
<comment type="similarity">
    <text evidence="3 15">Belongs to the geminiviridae capsid protein family.</text>
</comment>
<evidence type="ECO:0000256" key="13">
    <source>
        <dbReference type="ARBA" id="ARBA00031336"/>
    </source>
</evidence>
<evidence type="ECO:0000256" key="5">
    <source>
        <dbReference type="ARBA" id="ARBA00022431"/>
    </source>
</evidence>
<evidence type="ECO:0000256" key="11">
    <source>
        <dbReference type="ARBA" id="ARBA00023296"/>
    </source>
</evidence>
<reference evidence="19 20" key="1">
    <citation type="journal article" date="2012" name="Virus Res.">
        <title>Australian monocot-infecting mastrevirus diversity rivals that in Africa.</title>
        <authorList>
            <person name="Kraberger S."/>
            <person name="Thomas J.E."/>
            <person name="Geering A.D."/>
            <person name="Dayaram A."/>
            <person name="Stainton D."/>
            <person name="Hadfield J."/>
            <person name="Walters M."/>
            <person name="Parmenter K.S."/>
            <person name="van Brunschot S."/>
            <person name="Collings D.A."/>
            <person name="Martin D.P."/>
            <person name="Varsani A."/>
        </authorList>
    </citation>
    <scope>NUCLEOTIDE SEQUENCE [LARGE SCALE GENOMIC DNA]</scope>
    <source>
        <strain evidence="17">AU-QG6-2011</strain>
        <strain evidence="18">AU-QG7-2011</strain>
        <strain evidence="19">AU-QG8-2011</strain>
    </source>
</reference>
<evidence type="ECO:0000313" key="18">
    <source>
        <dbReference type="EMBL" id="AFN80568.1"/>
    </source>
</evidence>
<dbReference type="InterPro" id="IPR029053">
    <property type="entry name" value="Viral_coat"/>
</dbReference>
<evidence type="ECO:0000256" key="8">
    <source>
        <dbReference type="ARBA" id="ARBA00022562"/>
    </source>
</evidence>
<keyword evidence="6 15" id="KW-1163">Viral penetration into host nucleus</keyword>
<keyword evidence="11 15" id="KW-1160">Virus entry into host cell</keyword>
<keyword evidence="9 15" id="KW-0946">Virion</keyword>
<dbReference type="InterPro" id="IPR000263">
    <property type="entry name" value="GV_A/BR1_coat"/>
</dbReference>
<dbReference type="Gene3D" id="2.60.120.20">
    <property type="match status" value="1"/>
</dbReference>
<sequence length="240" mass="26375">MPASSKRKRGSSSAGKRRKKPRYTKWTGSRSSASQDALQVQTFQYAEDQAFNAGGRALLLTAFTRGSAENQRKSQETITYKVSVSLGVSASSTVQKYCVKSQPICWLVYDKTPTGIADLVPSDIFDVPSGLTNWPSTWKVKREVSHRFVVKRRWPFTLSCNGSTFTADYTKLPVPNTDNLVSVNRFAKGLGVRTEWKDTVSAEASDIKGGALYIVLAPANGVVFTARGVIKVYFKSVGNQ</sequence>
<evidence type="ECO:0000256" key="4">
    <source>
        <dbReference type="ARBA" id="ARBA00018091"/>
    </source>
</evidence>
<comment type="subcellular location">
    <subcellularLocation>
        <location evidence="1 15">Host nucleus</location>
    </subcellularLocation>
    <subcellularLocation>
        <location evidence="2 15">Virion</location>
    </subcellularLocation>
</comment>
<name>J7FGE2_9GEMI</name>
<evidence type="ECO:0000256" key="7">
    <source>
        <dbReference type="ARBA" id="ARBA00022561"/>
    </source>
</evidence>
<dbReference type="PRINTS" id="PR00226">
    <property type="entry name" value="GEMCOATMSV"/>
</dbReference>
<evidence type="ECO:0000256" key="12">
    <source>
        <dbReference type="ARBA" id="ARBA00025657"/>
    </source>
</evidence>
<dbReference type="GO" id="GO:0046718">
    <property type="term" value="P:symbiont entry into host cell"/>
    <property type="evidence" value="ECO:0007669"/>
    <property type="project" value="UniProtKB-KW"/>
</dbReference>
<keyword evidence="7 15" id="KW-0167">Capsid protein</keyword>
<evidence type="ECO:0000313" key="19">
    <source>
        <dbReference type="EMBL" id="AFN80572.1"/>
    </source>
</evidence>